<evidence type="ECO:0000256" key="5">
    <source>
        <dbReference type="ARBA" id="ARBA00022695"/>
    </source>
</evidence>
<evidence type="ECO:0000256" key="1">
    <source>
        <dbReference type="ARBA" id="ARBA00004496"/>
    </source>
</evidence>
<dbReference type="CDD" id="cd00140">
    <property type="entry name" value="beta_clamp"/>
    <property type="match status" value="1"/>
</dbReference>
<evidence type="ECO:0000313" key="14">
    <source>
        <dbReference type="Proteomes" id="UP000178230"/>
    </source>
</evidence>
<evidence type="ECO:0000256" key="8">
    <source>
        <dbReference type="ARBA" id="ARBA00023125"/>
    </source>
</evidence>
<dbReference type="SUPFAM" id="SSF55979">
    <property type="entry name" value="DNA clamp"/>
    <property type="match status" value="3"/>
</dbReference>
<reference evidence="13 14" key="1">
    <citation type="journal article" date="2016" name="Nat. Commun.">
        <title>Thousands of microbial genomes shed light on interconnected biogeochemical processes in an aquifer system.</title>
        <authorList>
            <person name="Anantharaman K."/>
            <person name="Brown C.T."/>
            <person name="Hug L.A."/>
            <person name="Sharon I."/>
            <person name="Castelle C.J."/>
            <person name="Probst A.J."/>
            <person name="Thomas B.C."/>
            <person name="Singh A."/>
            <person name="Wilkins M.J."/>
            <person name="Karaoz U."/>
            <person name="Brodie E.L."/>
            <person name="Williams K.H."/>
            <person name="Hubbard S.S."/>
            <person name="Banfield J.F."/>
        </authorList>
    </citation>
    <scope>NUCLEOTIDE SEQUENCE [LARGE SCALE GENOMIC DNA]</scope>
</reference>
<dbReference type="InterPro" id="IPR022634">
    <property type="entry name" value="DNA_polIII_beta_N"/>
</dbReference>
<dbReference type="InterPro" id="IPR001001">
    <property type="entry name" value="DNA_polIII_beta"/>
</dbReference>
<dbReference type="Pfam" id="PF00712">
    <property type="entry name" value="DNA_pol3_beta"/>
    <property type="match status" value="1"/>
</dbReference>
<evidence type="ECO:0000256" key="9">
    <source>
        <dbReference type="PIRNR" id="PIRNR000804"/>
    </source>
</evidence>
<evidence type="ECO:0000259" key="10">
    <source>
        <dbReference type="Pfam" id="PF00712"/>
    </source>
</evidence>
<accession>A0A1F5YGH7</accession>
<keyword evidence="3 9" id="KW-0963">Cytoplasm</keyword>
<dbReference type="Pfam" id="PF02768">
    <property type="entry name" value="DNA_pol3_beta_3"/>
    <property type="match status" value="1"/>
</dbReference>
<evidence type="ECO:0000256" key="2">
    <source>
        <dbReference type="ARBA" id="ARBA00010752"/>
    </source>
</evidence>
<evidence type="ECO:0000259" key="11">
    <source>
        <dbReference type="Pfam" id="PF02767"/>
    </source>
</evidence>
<dbReference type="NCBIfam" id="TIGR00663">
    <property type="entry name" value="dnan"/>
    <property type="match status" value="1"/>
</dbReference>
<feature type="domain" description="DNA polymerase III beta sliding clamp N-terminal" evidence="10">
    <location>
        <begin position="1"/>
        <end position="116"/>
    </location>
</feature>
<comment type="subcellular location">
    <subcellularLocation>
        <location evidence="1 9">Cytoplasm</location>
    </subcellularLocation>
</comment>
<dbReference type="GO" id="GO:0005737">
    <property type="term" value="C:cytoplasm"/>
    <property type="evidence" value="ECO:0007669"/>
    <property type="project" value="UniProtKB-SubCell"/>
</dbReference>
<dbReference type="InterPro" id="IPR046938">
    <property type="entry name" value="DNA_clamp_sf"/>
</dbReference>
<keyword evidence="8" id="KW-0238">DNA-binding</keyword>
<keyword evidence="5 9" id="KW-0548">Nucleotidyltransferase</keyword>
<proteinExistence type="inferred from homology"/>
<dbReference type="EMBL" id="MFIY01000062">
    <property type="protein sequence ID" value="OGF99264.1"/>
    <property type="molecule type" value="Genomic_DNA"/>
</dbReference>
<organism evidence="13 14">
    <name type="scientific">Candidatus Gottesmanbacteria bacterium RBG_13_37_7</name>
    <dbReference type="NCBI Taxonomy" id="1798369"/>
    <lineage>
        <taxon>Bacteria</taxon>
        <taxon>Candidatus Gottesmaniibacteriota</taxon>
    </lineage>
</organism>
<name>A0A1F5YGH7_9BACT</name>
<dbReference type="PIRSF" id="PIRSF000804">
    <property type="entry name" value="DNA_pol_III_b"/>
    <property type="match status" value="1"/>
</dbReference>
<feature type="domain" description="DNA polymerase III beta sliding clamp central" evidence="11">
    <location>
        <begin position="127"/>
        <end position="243"/>
    </location>
</feature>
<dbReference type="AlphaFoldDB" id="A0A1F5YGH7"/>
<dbReference type="PANTHER" id="PTHR30478:SF0">
    <property type="entry name" value="BETA SLIDING CLAMP"/>
    <property type="match status" value="1"/>
</dbReference>
<keyword evidence="4 9" id="KW-0808">Transferase</keyword>
<dbReference type="InterPro" id="IPR022635">
    <property type="entry name" value="DNA_polIII_beta_C"/>
</dbReference>
<feature type="domain" description="DNA polymerase III beta sliding clamp C-terminal" evidence="12">
    <location>
        <begin position="246"/>
        <end position="366"/>
    </location>
</feature>
<dbReference type="Gene3D" id="3.10.150.10">
    <property type="entry name" value="DNA Polymerase III, subunit A, domain 2"/>
    <property type="match status" value="1"/>
</dbReference>
<evidence type="ECO:0000313" key="13">
    <source>
        <dbReference type="EMBL" id="OGF99264.1"/>
    </source>
</evidence>
<sequence>MNLVIIRQNLSKVLSIVSRNISSRPQLPILSNILLEAKNNTLIISATNLESGVTCLINAKTKQEGIITVPGKLFTEYISTLTSDKLEMELLNTKLVIKTDKNKASFSTASATDFPSFSSFSKSEKNLPFNKIKQSILRVVFAASTDETRPVLTGVKVIISGKKMKLIATDGYRMSTEEIGLPTTLEDFQAILPAQTLIELVRIATETKEEEVGFSIIQKKNQIVFTLTNINLYSRLIEGEFPNVEKIIPQGFKTKITVQKDDLIQSVKTAALFARGAANIVKIKTEEKGLWLSANTPQIGENQDFVEAKIEGENVETAYNYRFLLDILNNFPGDEVVIETSGPLNPGVFRSVSINQSFLHLIMPVRVQD</sequence>
<evidence type="ECO:0000256" key="3">
    <source>
        <dbReference type="ARBA" id="ARBA00022490"/>
    </source>
</evidence>
<dbReference type="Gene3D" id="3.70.10.10">
    <property type="match status" value="1"/>
</dbReference>
<keyword evidence="6 9" id="KW-0235">DNA replication</keyword>
<evidence type="ECO:0000256" key="4">
    <source>
        <dbReference type="ARBA" id="ARBA00022679"/>
    </source>
</evidence>
<dbReference type="GO" id="GO:0009360">
    <property type="term" value="C:DNA polymerase III complex"/>
    <property type="evidence" value="ECO:0007669"/>
    <property type="project" value="InterPro"/>
</dbReference>
<dbReference type="GO" id="GO:0006271">
    <property type="term" value="P:DNA strand elongation involved in DNA replication"/>
    <property type="evidence" value="ECO:0007669"/>
    <property type="project" value="TreeGrafter"/>
</dbReference>
<protein>
    <recommendedName>
        <fullName evidence="9">Beta sliding clamp</fullName>
    </recommendedName>
</protein>
<dbReference type="Proteomes" id="UP000178230">
    <property type="component" value="Unassembled WGS sequence"/>
</dbReference>
<dbReference type="SMART" id="SM00480">
    <property type="entry name" value="POL3Bc"/>
    <property type="match status" value="1"/>
</dbReference>
<dbReference type="InterPro" id="IPR022637">
    <property type="entry name" value="DNA_polIII_beta_cen"/>
</dbReference>
<dbReference type="GO" id="GO:0003887">
    <property type="term" value="F:DNA-directed DNA polymerase activity"/>
    <property type="evidence" value="ECO:0007669"/>
    <property type="project" value="UniProtKB-UniRule"/>
</dbReference>
<evidence type="ECO:0000259" key="12">
    <source>
        <dbReference type="Pfam" id="PF02768"/>
    </source>
</evidence>
<comment type="similarity">
    <text evidence="2 9">Belongs to the beta sliding clamp family.</text>
</comment>
<evidence type="ECO:0000256" key="7">
    <source>
        <dbReference type="ARBA" id="ARBA00022932"/>
    </source>
</evidence>
<dbReference type="Pfam" id="PF02767">
    <property type="entry name" value="DNA_pol3_beta_2"/>
    <property type="match status" value="1"/>
</dbReference>
<comment type="function">
    <text evidence="9">Confers DNA tethering and processivity to DNA polymerases and other proteins. Acts as a clamp, forming a ring around DNA (a reaction catalyzed by the clamp-loading complex) which diffuses in an ATP-independent manner freely and bidirectionally along dsDNA. Initially characterized for its ability to contact the catalytic subunit of DNA polymerase III (Pol III), a complex, multichain enzyme responsible for most of the replicative synthesis in bacteria; Pol III exhibits 3'-5' exonuclease proofreading activity. The beta chain is required for initiation of replication as well as for processivity of DNA replication.</text>
</comment>
<dbReference type="GO" id="GO:0008408">
    <property type="term" value="F:3'-5' exonuclease activity"/>
    <property type="evidence" value="ECO:0007669"/>
    <property type="project" value="InterPro"/>
</dbReference>
<comment type="subunit">
    <text evidence="9">Forms a ring-shaped head-to-tail homodimer around DNA.</text>
</comment>
<gene>
    <name evidence="13" type="ORF">A2Y99_04130</name>
</gene>
<evidence type="ECO:0000256" key="6">
    <source>
        <dbReference type="ARBA" id="ARBA00022705"/>
    </source>
</evidence>
<keyword evidence="7 9" id="KW-0239">DNA-directed DNA polymerase</keyword>
<comment type="caution">
    <text evidence="13">The sequence shown here is derived from an EMBL/GenBank/DDBJ whole genome shotgun (WGS) entry which is preliminary data.</text>
</comment>
<dbReference type="GO" id="GO:0003677">
    <property type="term" value="F:DNA binding"/>
    <property type="evidence" value="ECO:0007669"/>
    <property type="project" value="UniProtKB-UniRule"/>
</dbReference>
<dbReference type="PANTHER" id="PTHR30478">
    <property type="entry name" value="DNA POLYMERASE III SUBUNIT BETA"/>
    <property type="match status" value="1"/>
</dbReference>